<feature type="transmembrane region" description="Helical" evidence="8">
    <location>
        <begin position="158"/>
        <end position="177"/>
    </location>
</feature>
<comment type="subcellular location">
    <subcellularLocation>
        <location evidence="1">Endomembrane system</location>
        <topology evidence="1">Multi-pass membrane protein</topology>
    </subcellularLocation>
</comment>
<dbReference type="Pfam" id="PF04193">
    <property type="entry name" value="PQ-loop"/>
    <property type="match status" value="2"/>
</dbReference>
<keyword evidence="3 8" id="KW-0812">Transmembrane</keyword>
<accession>A0A9W6WFA0</accession>
<dbReference type="InterPro" id="IPR006603">
    <property type="entry name" value="PQ-loop_rpt"/>
</dbReference>
<dbReference type="Gene3D" id="1.20.1280.290">
    <property type="match status" value="1"/>
</dbReference>
<feature type="region of interest" description="Disordered" evidence="7">
    <location>
        <begin position="284"/>
        <end position="384"/>
    </location>
</feature>
<feature type="transmembrane region" description="Helical" evidence="8">
    <location>
        <begin position="38"/>
        <end position="59"/>
    </location>
</feature>
<evidence type="ECO:0000256" key="2">
    <source>
        <dbReference type="ARBA" id="ARBA00022448"/>
    </source>
</evidence>
<sequence length="384" mass="43874">MVLQTLSICCGWLYTLSWGLGMYPPVITNIKLWSVQGLSFDFICFNTFGYILYTLYYGFMRYSNYIKEEYGDRYSDPNSSERVYPLIKTNDFIFAMHGLVLNTILFTQVFFWKGMKTNDNQKISIVCKLILSLVVLYSILASVLIIETNDTGKNFLHFQWLDLLTSLGLIKIIMSVCKNIPQTIYNYNRKSTHGWPIEMIWLDFTGAVFSFAQLVIDSYLTSGDLSHIFNNLPKFLLSLEVAISDTIFFLQHYVWYYNNDIEKFGEYNSLLQEEERFLIEHEHDHDHNGNTVPSSNSSNAQPDLETGLLSHGNGNNKNNKNKNYNSASSTFNASSPGGISSPNIVTDSQSSSITYSSLNQQVTHPNSCTTDPTDKNEMQRLIPE</sequence>
<feature type="compositionally biased region" description="Low complexity" evidence="7">
    <location>
        <begin position="348"/>
        <end position="357"/>
    </location>
</feature>
<evidence type="ECO:0000256" key="3">
    <source>
        <dbReference type="ARBA" id="ARBA00022692"/>
    </source>
</evidence>
<feature type="compositionally biased region" description="Polar residues" evidence="7">
    <location>
        <begin position="289"/>
        <end position="301"/>
    </location>
</feature>
<keyword evidence="2" id="KW-0813">Transport</keyword>
<name>A0A9W6WFA0_CANBO</name>
<dbReference type="GO" id="GO:0000324">
    <property type="term" value="C:fungal-type vacuole"/>
    <property type="evidence" value="ECO:0007669"/>
    <property type="project" value="TreeGrafter"/>
</dbReference>
<feature type="compositionally biased region" description="Polar residues" evidence="7">
    <location>
        <begin position="358"/>
        <end position="371"/>
    </location>
</feature>
<feature type="compositionally biased region" description="Basic and acidic residues" evidence="7">
    <location>
        <begin position="372"/>
        <end position="384"/>
    </location>
</feature>
<proteinExistence type="predicted"/>
<evidence type="ECO:0000256" key="1">
    <source>
        <dbReference type="ARBA" id="ARBA00004127"/>
    </source>
</evidence>
<evidence type="ECO:0000256" key="5">
    <source>
        <dbReference type="ARBA" id="ARBA00022989"/>
    </source>
</evidence>
<feature type="transmembrane region" description="Helical" evidence="8">
    <location>
        <begin position="236"/>
        <end position="256"/>
    </location>
</feature>
<dbReference type="GO" id="GO:0005774">
    <property type="term" value="C:vacuolar membrane"/>
    <property type="evidence" value="ECO:0007669"/>
    <property type="project" value="TreeGrafter"/>
</dbReference>
<dbReference type="Proteomes" id="UP001165120">
    <property type="component" value="Unassembled WGS sequence"/>
</dbReference>
<feature type="compositionally biased region" description="Polar residues" evidence="7">
    <location>
        <begin position="326"/>
        <end position="347"/>
    </location>
</feature>
<keyword evidence="10" id="KW-1185">Reference proteome</keyword>
<feature type="transmembrane region" description="Helical" evidence="8">
    <location>
        <begin position="92"/>
        <end position="111"/>
    </location>
</feature>
<evidence type="ECO:0000313" key="10">
    <source>
        <dbReference type="Proteomes" id="UP001165120"/>
    </source>
</evidence>
<keyword evidence="5 8" id="KW-1133">Transmembrane helix</keyword>
<feature type="transmembrane region" description="Helical" evidence="8">
    <location>
        <begin position="198"/>
        <end position="216"/>
    </location>
</feature>
<keyword evidence="6 8" id="KW-0472">Membrane</keyword>
<dbReference type="PANTHER" id="PTHR13131">
    <property type="entry name" value="CYSTINOSIN"/>
    <property type="match status" value="1"/>
</dbReference>
<dbReference type="GO" id="GO:0012505">
    <property type="term" value="C:endomembrane system"/>
    <property type="evidence" value="ECO:0007669"/>
    <property type="project" value="UniProtKB-SubCell"/>
</dbReference>
<reference evidence="9" key="1">
    <citation type="submission" date="2023-04" db="EMBL/GenBank/DDBJ databases">
        <title>Candida boidinii NBRC 10035.</title>
        <authorList>
            <person name="Ichikawa N."/>
            <person name="Sato H."/>
            <person name="Tonouchi N."/>
        </authorList>
    </citation>
    <scope>NUCLEOTIDE SEQUENCE</scope>
    <source>
        <strain evidence="9">NBRC 10035</strain>
    </source>
</reference>
<dbReference type="PANTHER" id="PTHR13131:SF5">
    <property type="entry name" value="CYSTINOSIN"/>
    <property type="match status" value="1"/>
</dbReference>
<keyword evidence="4" id="KW-0677">Repeat</keyword>
<evidence type="ECO:0000256" key="4">
    <source>
        <dbReference type="ARBA" id="ARBA00022737"/>
    </source>
</evidence>
<evidence type="ECO:0000256" key="6">
    <source>
        <dbReference type="ARBA" id="ARBA00023136"/>
    </source>
</evidence>
<evidence type="ECO:0000313" key="9">
    <source>
        <dbReference type="EMBL" id="GME67858.1"/>
    </source>
</evidence>
<protein>
    <submittedName>
        <fullName evidence="9">Unnamed protein product</fullName>
    </submittedName>
</protein>
<feature type="compositionally biased region" description="Low complexity" evidence="7">
    <location>
        <begin position="312"/>
        <end position="325"/>
    </location>
</feature>
<evidence type="ECO:0000256" key="8">
    <source>
        <dbReference type="SAM" id="Phobius"/>
    </source>
</evidence>
<dbReference type="SMART" id="SM00679">
    <property type="entry name" value="CTNS"/>
    <property type="match status" value="2"/>
</dbReference>
<gene>
    <name evidence="9" type="ORF">Cboi02_000121300</name>
</gene>
<dbReference type="AlphaFoldDB" id="A0A9W6WFA0"/>
<dbReference type="InterPro" id="IPR005282">
    <property type="entry name" value="LC_transporter"/>
</dbReference>
<feature type="transmembrane region" description="Helical" evidence="8">
    <location>
        <begin position="123"/>
        <end position="146"/>
    </location>
</feature>
<dbReference type="GO" id="GO:0015184">
    <property type="term" value="F:L-cystine transmembrane transporter activity"/>
    <property type="evidence" value="ECO:0007669"/>
    <property type="project" value="TreeGrafter"/>
</dbReference>
<dbReference type="EMBL" id="BSXN01000268">
    <property type="protein sequence ID" value="GME67858.1"/>
    <property type="molecule type" value="Genomic_DNA"/>
</dbReference>
<feature type="transmembrane region" description="Helical" evidence="8">
    <location>
        <begin position="6"/>
        <end position="26"/>
    </location>
</feature>
<organism evidence="9 10">
    <name type="scientific">Candida boidinii</name>
    <name type="common">Yeast</name>
    <dbReference type="NCBI Taxonomy" id="5477"/>
    <lineage>
        <taxon>Eukaryota</taxon>
        <taxon>Fungi</taxon>
        <taxon>Dikarya</taxon>
        <taxon>Ascomycota</taxon>
        <taxon>Saccharomycotina</taxon>
        <taxon>Pichiomycetes</taxon>
        <taxon>Pichiales</taxon>
        <taxon>Pichiaceae</taxon>
        <taxon>Ogataea</taxon>
        <taxon>Ogataea/Candida clade</taxon>
    </lineage>
</organism>
<comment type="caution">
    <text evidence="9">The sequence shown here is derived from an EMBL/GenBank/DDBJ whole genome shotgun (WGS) entry which is preliminary data.</text>
</comment>
<evidence type="ECO:0000256" key="7">
    <source>
        <dbReference type="SAM" id="MobiDB-lite"/>
    </source>
</evidence>